<feature type="chain" id="PRO_5013300283" description="Lipoprotein" evidence="1">
    <location>
        <begin position="20"/>
        <end position="1070"/>
    </location>
</feature>
<feature type="signal peptide" evidence="1">
    <location>
        <begin position="1"/>
        <end position="19"/>
    </location>
</feature>
<organism evidence="2 3">
    <name type="scientific">Halobacteriovorax marinus</name>
    <dbReference type="NCBI Taxonomy" id="97084"/>
    <lineage>
        <taxon>Bacteria</taxon>
        <taxon>Pseudomonadati</taxon>
        <taxon>Bdellovibrionota</taxon>
        <taxon>Bacteriovoracia</taxon>
        <taxon>Bacteriovoracales</taxon>
        <taxon>Halobacteriovoraceae</taxon>
        <taxon>Halobacteriovorax</taxon>
    </lineage>
</organism>
<evidence type="ECO:0000256" key="1">
    <source>
        <dbReference type="SAM" id="SignalP"/>
    </source>
</evidence>
<sequence length="1070" mass="111624">MKKIINYVLLFTLFYSCVAGDVGGDKSKDSAAVSAGASTPVNPQILVPTPATTLPLTTTTDLSITSLIFSSTISNPDSFTYTSEWFLGGVSQGTTLNSVAPLNLNPAALGVGIYVVYLEISDGAGLVYDSATWSLDVPTPAFTGFAVTSSPAATTYHAINATVFNSGGFTTNGTSNSRGTPMVVTGYAGGQDFCLRQSALGPGLVTDYKVVFLDATDTPMTPALPVGMPFAGIGTDTCLFDYSTNHLTVSFAGAPTTNKVKAVVYNTAYAANPEVTRVEWTVSVEPVNTAPTISIDAGTSTALATITQNSAAIFAITVEDKDQDPSVDVNMAVNFTINSSPLDGVSPMPLKTAATMSNCVKASGSLVAGKYQCTVTFSTFGDAGSIPDSTVYTIQATVTDTSLLTSNTVSWLAQPIEITTTPSINNVFAPGPGATQGTDTYIYDTGDNTTAINTATEGDVIFFETNVSEAERDDYTITYEYLDQTAGTYITASVSNVVTISNTTDPVATTSASFTIPQTAVVGAATSAVNFRVTVTDSPDTAAATSTSNIVAITITNDNPTPTMGAATPSPAYLSDNFISEGTGISISPGAVFSDASTADGDTIIYQWQKNVTCVAAYTNITGATSSTLTWSPDVGTIADGAVVCLRLCVGDDGFGNPADCTGLTGGTWTGSGNSFTTVVESDKQAVATSSAAHATWMDGVNQYIVTSATNNINISHNTYNAATGAYTVGATTGTFVTDVATANVLEVPYDISVVGDATFIYIAYRIEEADFFVTPTSVMRVRRVDRATLATIDTFDINIVTNKIGSISTDGTRWFLPYIDFNNSNNISFRYQTVATAGGTTLSSVSTIATDSSDLYSTYDEANAEIVILNRDTATGFYDITSLATGGAPSSPATDTNIFASALMTRISMSGARTGNLFNYVAATNAGNNVVLYRSDAMTAANSDLQNSVDDFATIPALHNVNALTIVTGVLGANHEAYVSTTVANDNYLVRLTDAGHKSSRQTNTTNNDDQSSAAGHLTVFIQENFVSGTGDDNTNDTVFSTFIDGTDTHSIIINIEDSTFTDATPFFQ</sequence>
<evidence type="ECO:0008006" key="4">
    <source>
        <dbReference type="Google" id="ProtNLM"/>
    </source>
</evidence>
<dbReference type="Proteomes" id="UP000196531">
    <property type="component" value="Unassembled WGS sequence"/>
</dbReference>
<keyword evidence="1" id="KW-0732">Signal</keyword>
<name>A0A1Y5FC88_9BACT</name>
<dbReference type="AlphaFoldDB" id="A0A1Y5FC88"/>
<comment type="caution">
    <text evidence="2">The sequence shown here is derived from an EMBL/GenBank/DDBJ whole genome shotgun (WGS) entry which is preliminary data.</text>
</comment>
<proteinExistence type="predicted"/>
<gene>
    <name evidence="2" type="ORF">A9Q84_09475</name>
</gene>
<evidence type="ECO:0000313" key="3">
    <source>
        <dbReference type="Proteomes" id="UP000196531"/>
    </source>
</evidence>
<reference evidence="3" key="1">
    <citation type="journal article" date="2017" name="Proc. Natl. Acad. Sci. U.S.A.">
        <title>Simulation of Deepwater Horizon oil plume reveals substrate specialization within a complex community of hydrocarbon-degraders.</title>
        <authorList>
            <person name="Hu P."/>
            <person name="Dubinsky E.A."/>
            <person name="Probst A.J."/>
            <person name="Wang J."/>
            <person name="Sieber C.M.K."/>
            <person name="Tom L.M."/>
            <person name="Gardinali P."/>
            <person name="Banfield J.F."/>
            <person name="Atlas R.M."/>
            <person name="Andersen G.L."/>
        </authorList>
    </citation>
    <scope>NUCLEOTIDE SEQUENCE [LARGE SCALE GENOMIC DNA]</scope>
</reference>
<dbReference type="EMBL" id="MAAO01000006">
    <property type="protein sequence ID" value="OUR96569.1"/>
    <property type="molecule type" value="Genomic_DNA"/>
</dbReference>
<evidence type="ECO:0000313" key="2">
    <source>
        <dbReference type="EMBL" id="OUR96569.1"/>
    </source>
</evidence>
<dbReference type="PROSITE" id="PS51257">
    <property type="entry name" value="PROKAR_LIPOPROTEIN"/>
    <property type="match status" value="1"/>
</dbReference>
<protein>
    <recommendedName>
        <fullName evidence="4">Lipoprotein</fullName>
    </recommendedName>
</protein>
<accession>A0A1Y5FC88</accession>